<dbReference type="SMART" id="SM00692">
    <property type="entry name" value="DM3"/>
    <property type="match status" value="1"/>
</dbReference>
<dbReference type="GO" id="GO:0003677">
    <property type="term" value="F:DNA binding"/>
    <property type="evidence" value="ECO:0007669"/>
    <property type="project" value="UniProtKB-UniRule"/>
</dbReference>
<sequence length="87" mass="10342">MFVVALFYGKNFFIRKKIFLIFFPAFPINPESREKWLRMLNRPHWTSHKYTTICSKHFHPHCFSVTIGQKRRKLRSGSVPTISMPGT</sequence>
<evidence type="ECO:0000313" key="7">
    <source>
        <dbReference type="EMBL" id="CAK1603184.1"/>
    </source>
</evidence>
<dbReference type="InterPro" id="IPR052224">
    <property type="entry name" value="THAP_domain_protein"/>
</dbReference>
<feature type="domain" description="THAP-type" evidence="6">
    <location>
        <begin position="1"/>
        <end position="83"/>
    </location>
</feature>
<evidence type="ECO:0000256" key="1">
    <source>
        <dbReference type="ARBA" id="ARBA00022723"/>
    </source>
</evidence>
<comment type="caution">
    <text evidence="7">The sequence shown here is derived from an EMBL/GenBank/DDBJ whole genome shotgun (WGS) entry which is preliminary data.</text>
</comment>
<name>A0AAV1MA88_9NEOP</name>
<evidence type="ECO:0000256" key="2">
    <source>
        <dbReference type="ARBA" id="ARBA00022771"/>
    </source>
</evidence>
<dbReference type="InterPro" id="IPR038441">
    <property type="entry name" value="THAP_Znf_sf"/>
</dbReference>
<dbReference type="EMBL" id="CAVLGL010000148">
    <property type="protein sequence ID" value="CAK1603184.1"/>
    <property type="molecule type" value="Genomic_DNA"/>
</dbReference>
<dbReference type="Gene3D" id="6.20.210.20">
    <property type="entry name" value="THAP domain"/>
    <property type="match status" value="1"/>
</dbReference>
<gene>
    <name evidence="7" type="ORF">PARMNEM_LOCUS21591</name>
</gene>
<proteinExistence type="predicted"/>
<dbReference type="PANTHER" id="PTHR46927:SF3">
    <property type="entry name" value="THAP-TYPE DOMAIN-CONTAINING PROTEIN"/>
    <property type="match status" value="1"/>
</dbReference>
<keyword evidence="2 5" id="KW-0863">Zinc-finger</keyword>
<dbReference type="GO" id="GO:0008270">
    <property type="term" value="F:zinc ion binding"/>
    <property type="evidence" value="ECO:0007669"/>
    <property type="project" value="UniProtKB-KW"/>
</dbReference>
<organism evidence="7 8">
    <name type="scientific">Parnassius mnemosyne</name>
    <name type="common">clouded apollo</name>
    <dbReference type="NCBI Taxonomy" id="213953"/>
    <lineage>
        <taxon>Eukaryota</taxon>
        <taxon>Metazoa</taxon>
        <taxon>Ecdysozoa</taxon>
        <taxon>Arthropoda</taxon>
        <taxon>Hexapoda</taxon>
        <taxon>Insecta</taxon>
        <taxon>Pterygota</taxon>
        <taxon>Neoptera</taxon>
        <taxon>Endopterygota</taxon>
        <taxon>Lepidoptera</taxon>
        <taxon>Glossata</taxon>
        <taxon>Ditrysia</taxon>
        <taxon>Papilionoidea</taxon>
        <taxon>Papilionidae</taxon>
        <taxon>Parnassiinae</taxon>
        <taxon>Parnassini</taxon>
        <taxon>Parnassius</taxon>
        <taxon>Driopa</taxon>
    </lineage>
</organism>
<dbReference type="InterPro" id="IPR006612">
    <property type="entry name" value="THAP_Znf"/>
</dbReference>
<accession>A0AAV1MA88</accession>
<dbReference type="PANTHER" id="PTHR46927">
    <property type="entry name" value="AGAP005574-PA"/>
    <property type="match status" value="1"/>
</dbReference>
<keyword evidence="1" id="KW-0479">Metal-binding</keyword>
<dbReference type="Pfam" id="PF05485">
    <property type="entry name" value="THAP"/>
    <property type="match status" value="1"/>
</dbReference>
<keyword evidence="4 5" id="KW-0238">DNA-binding</keyword>
<reference evidence="7 8" key="1">
    <citation type="submission" date="2023-11" db="EMBL/GenBank/DDBJ databases">
        <authorList>
            <person name="Hedman E."/>
            <person name="Englund M."/>
            <person name="Stromberg M."/>
            <person name="Nyberg Akerstrom W."/>
            <person name="Nylinder S."/>
            <person name="Jareborg N."/>
            <person name="Kallberg Y."/>
            <person name="Kronander E."/>
        </authorList>
    </citation>
    <scope>NUCLEOTIDE SEQUENCE [LARGE SCALE GENOMIC DNA]</scope>
</reference>
<evidence type="ECO:0000256" key="4">
    <source>
        <dbReference type="ARBA" id="ARBA00023125"/>
    </source>
</evidence>
<evidence type="ECO:0000256" key="5">
    <source>
        <dbReference type="PROSITE-ProRule" id="PRU00309"/>
    </source>
</evidence>
<dbReference type="SUPFAM" id="SSF57716">
    <property type="entry name" value="Glucocorticoid receptor-like (DNA-binding domain)"/>
    <property type="match status" value="1"/>
</dbReference>
<dbReference type="Proteomes" id="UP001314205">
    <property type="component" value="Unassembled WGS sequence"/>
</dbReference>
<evidence type="ECO:0000313" key="8">
    <source>
        <dbReference type="Proteomes" id="UP001314205"/>
    </source>
</evidence>
<dbReference type="SMART" id="SM00980">
    <property type="entry name" value="THAP"/>
    <property type="match status" value="1"/>
</dbReference>
<keyword evidence="3" id="KW-0862">Zinc</keyword>
<dbReference type="AlphaFoldDB" id="A0AAV1MA88"/>
<evidence type="ECO:0000259" key="6">
    <source>
        <dbReference type="PROSITE" id="PS50950"/>
    </source>
</evidence>
<protein>
    <recommendedName>
        <fullName evidence="6">THAP-type domain-containing protein</fullName>
    </recommendedName>
</protein>
<keyword evidence="8" id="KW-1185">Reference proteome</keyword>
<evidence type="ECO:0000256" key="3">
    <source>
        <dbReference type="ARBA" id="ARBA00022833"/>
    </source>
</evidence>
<dbReference type="PROSITE" id="PS50950">
    <property type="entry name" value="ZF_THAP"/>
    <property type="match status" value="1"/>
</dbReference>